<comment type="caution">
    <text evidence="1">The sequence shown here is derived from an EMBL/GenBank/DDBJ whole genome shotgun (WGS) entry which is preliminary data.</text>
</comment>
<organism evidence="1 2">
    <name type="scientific">Haloarcula mannanilytica</name>
    <dbReference type="NCBI Taxonomy" id="2509225"/>
    <lineage>
        <taxon>Archaea</taxon>
        <taxon>Methanobacteriati</taxon>
        <taxon>Methanobacteriota</taxon>
        <taxon>Stenosarchaea group</taxon>
        <taxon>Halobacteria</taxon>
        <taxon>Halobacteriales</taxon>
        <taxon>Haloarculaceae</taxon>
        <taxon>Haloarcula</taxon>
    </lineage>
</organism>
<reference evidence="1 2" key="1">
    <citation type="submission" date="2019-02" db="EMBL/GenBank/DDBJ databases">
        <title>Haloarcula mannanilyticum sp. nov., a mannan degrading haloarchaeon isolated from commercial salt.</title>
        <authorList>
            <person name="Enomoto S."/>
            <person name="Shimane Y."/>
            <person name="Kamekura M."/>
            <person name="Ito T."/>
            <person name="Moriya O."/>
            <person name="Ihara K."/>
            <person name="Takahashi-Ando N."/>
            <person name="Fukushima Y."/>
            <person name="Yoshida Y."/>
            <person name="Usama R."/>
            <person name="Takai K."/>
            <person name="Minegishi H."/>
        </authorList>
    </citation>
    <scope>NUCLEOTIDE SEQUENCE [LARGE SCALE GENOMIC DNA]</scope>
    <source>
        <strain evidence="1 2">MD130-1</strain>
    </source>
</reference>
<evidence type="ECO:0000313" key="1">
    <source>
        <dbReference type="EMBL" id="GCF16224.1"/>
    </source>
</evidence>
<dbReference type="Proteomes" id="UP000304382">
    <property type="component" value="Unassembled WGS sequence"/>
</dbReference>
<dbReference type="AlphaFoldDB" id="A0A4C2ENN8"/>
<dbReference type="RefSeq" id="WP_137685591.1">
    <property type="nucleotide sequence ID" value="NZ_BIXZ01000021.1"/>
</dbReference>
<proteinExistence type="predicted"/>
<dbReference type="InterPro" id="IPR021799">
    <property type="entry name" value="PIN-like_prokaryotic"/>
</dbReference>
<protein>
    <submittedName>
        <fullName evidence="1">DUF3368 domain-containing protein</fullName>
    </submittedName>
</protein>
<accession>A0A4C2ENN8</accession>
<dbReference type="Pfam" id="PF11848">
    <property type="entry name" value="DUF3368"/>
    <property type="match status" value="1"/>
</dbReference>
<name>A0A4C2ENN8_9EURY</name>
<dbReference type="EMBL" id="BIXZ01000021">
    <property type="protein sequence ID" value="GCF16224.1"/>
    <property type="molecule type" value="Genomic_DNA"/>
</dbReference>
<dbReference type="PANTHER" id="PTHR39550">
    <property type="entry name" value="SLL0658 PROTEIN"/>
    <property type="match status" value="1"/>
</dbReference>
<gene>
    <name evidence="1" type="ORF">Harman_41590</name>
</gene>
<dbReference type="OrthoDB" id="323844at2157"/>
<evidence type="ECO:0000313" key="2">
    <source>
        <dbReference type="Proteomes" id="UP000304382"/>
    </source>
</evidence>
<dbReference type="PANTHER" id="PTHR39550:SF1">
    <property type="entry name" value="SLL0658 PROTEIN"/>
    <property type="match status" value="1"/>
</dbReference>
<keyword evidence="2" id="KW-1185">Reference proteome</keyword>
<sequence length="163" mass="17970">MPNNELVVSDTSPMLNLALIDQLSLLKSQFSGITVPRQVWDELTDGEAGVDALRSLHDDEFLTITEVEQSHLFTEIFHELDLGETAAICHAIEHGADLILLDEKDGRQVARRHNLSVTGVIGILLRGANAGDIELKHELDALRDAGFWISDELYSKVLSEAAE</sequence>